<feature type="transmembrane region" description="Helical" evidence="1">
    <location>
        <begin position="30"/>
        <end position="48"/>
    </location>
</feature>
<keyword evidence="1" id="KW-0472">Membrane</keyword>
<evidence type="ECO:0000256" key="1">
    <source>
        <dbReference type="SAM" id="Phobius"/>
    </source>
</evidence>
<keyword evidence="3" id="KW-1185">Reference proteome</keyword>
<evidence type="ECO:0000313" key="3">
    <source>
        <dbReference type="Proteomes" id="UP000192911"/>
    </source>
</evidence>
<keyword evidence="1" id="KW-1133">Transmembrane helix</keyword>
<dbReference type="EMBL" id="FXAH01000018">
    <property type="protein sequence ID" value="SMF74183.1"/>
    <property type="molecule type" value="Genomic_DNA"/>
</dbReference>
<dbReference type="RefSeq" id="WP_170151722.1">
    <property type="nucleotide sequence ID" value="NZ_BSQD01000016.1"/>
</dbReference>
<accession>A0A1X7GSS5</accession>
<dbReference type="STRING" id="28094.SAMN06295900_1183"/>
<reference evidence="3" key="1">
    <citation type="submission" date="2017-04" db="EMBL/GenBank/DDBJ databases">
        <authorList>
            <person name="Varghese N."/>
            <person name="Submissions S."/>
        </authorList>
    </citation>
    <scope>NUCLEOTIDE SEQUENCE [LARGE SCALE GENOMIC DNA]</scope>
    <source>
        <strain evidence="3">Ballard 720</strain>
    </source>
</reference>
<feature type="transmembrane region" description="Helical" evidence="1">
    <location>
        <begin position="7"/>
        <end position="24"/>
    </location>
</feature>
<protein>
    <recommendedName>
        <fullName evidence="4">Lmo0937 family membrane protein</fullName>
    </recommendedName>
</protein>
<organism evidence="2 3">
    <name type="scientific">Trinickia caryophylli</name>
    <name type="common">Paraburkholderia caryophylli</name>
    <dbReference type="NCBI Taxonomy" id="28094"/>
    <lineage>
        <taxon>Bacteria</taxon>
        <taxon>Pseudomonadati</taxon>
        <taxon>Pseudomonadota</taxon>
        <taxon>Betaproteobacteria</taxon>
        <taxon>Burkholderiales</taxon>
        <taxon>Burkholderiaceae</taxon>
        <taxon>Trinickia</taxon>
    </lineage>
</organism>
<sequence length="56" mass="6069">MTLIIYLIGWLILIGGVSWGLIAMHVSQHTVAIVAVILLGIAVITAATRTRNRDRS</sequence>
<proteinExistence type="predicted"/>
<evidence type="ECO:0000313" key="2">
    <source>
        <dbReference type="EMBL" id="SMF74183.1"/>
    </source>
</evidence>
<gene>
    <name evidence="2" type="ORF">SAMN06295900_1183</name>
</gene>
<name>A0A1X7GSS5_TRICW</name>
<dbReference type="GeneID" id="95551100"/>
<evidence type="ECO:0008006" key="4">
    <source>
        <dbReference type="Google" id="ProtNLM"/>
    </source>
</evidence>
<keyword evidence="1" id="KW-0812">Transmembrane</keyword>
<dbReference type="AlphaFoldDB" id="A0A1X7GSS5"/>
<dbReference type="Proteomes" id="UP000192911">
    <property type="component" value="Unassembled WGS sequence"/>
</dbReference>